<evidence type="ECO:0000256" key="4">
    <source>
        <dbReference type="ARBA" id="ARBA00022723"/>
    </source>
</evidence>
<feature type="active site" description="Proton donor/acceptor" evidence="6">
    <location>
        <position position="119"/>
    </location>
</feature>
<feature type="domain" description="Peptidase M14" evidence="7">
    <location>
        <begin position="1"/>
        <end position="156"/>
    </location>
</feature>
<evidence type="ECO:0000313" key="9">
    <source>
        <dbReference type="RefSeq" id="XP_030376752.1"/>
    </source>
</evidence>
<evidence type="ECO:0000256" key="3">
    <source>
        <dbReference type="ARBA" id="ARBA00022645"/>
    </source>
</evidence>
<keyword evidence="8" id="KW-1185">Reference proteome</keyword>
<proteinExistence type="inferred from homology"/>
<dbReference type="GO" id="GO:0008270">
    <property type="term" value="F:zinc ion binding"/>
    <property type="evidence" value="ECO:0007669"/>
    <property type="project" value="InterPro"/>
</dbReference>
<evidence type="ECO:0000259" key="7">
    <source>
        <dbReference type="PROSITE" id="PS52035"/>
    </source>
</evidence>
<keyword evidence="3" id="KW-0378">Hydrolase</keyword>
<evidence type="ECO:0000256" key="5">
    <source>
        <dbReference type="ARBA" id="ARBA00022833"/>
    </source>
</evidence>
<accession>A0A6J2TP55</accession>
<dbReference type="PANTHER" id="PTHR11705">
    <property type="entry name" value="PROTEASE FAMILY M14 CARBOXYPEPTIDASE A,B"/>
    <property type="match status" value="1"/>
</dbReference>
<name>A0A6J2TP55_DROLE</name>
<comment type="cofactor">
    <cofactor evidence="1">
        <name>Zn(2+)</name>
        <dbReference type="ChEBI" id="CHEBI:29105"/>
    </cofactor>
</comment>
<dbReference type="OrthoDB" id="3626597at2759"/>
<comment type="similarity">
    <text evidence="2 6">Belongs to the peptidase M14 family.</text>
</comment>
<evidence type="ECO:0000256" key="2">
    <source>
        <dbReference type="ARBA" id="ARBA00005988"/>
    </source>
</evidence>
<dbReference type="GO" id="GO:0006508">
    <property type="term" value="P:proteolysis"/>
    <property type="evidence" value="ECO:0007669"/>
    <property type="project" value="InterPro"/>
</dbReference>
<reference evidence="9" key="1">
    <citation type="submission" date="2025-08" db="UniProtKB">
        <authorList>
            <consortium name="RefSeq"/>
        </authorList>
    </citation>
    <scope>IDENTIFICATION</scope>
    <source>
        <strain evidence="9">11010-0011.00</strain>
        <tissue evidence="9">Whole body</tissue>
    </source>
</reference>
<dbReference type="Pfam" id="PF00246">
    <property type="entry name" value="Peptidase_M14"/>
    <property type="match status" value="1"/>
</dbReference>
<keyword evidence="3" id="KW-0121">Carboxypeptidase</keyword>
<sequence length="169" mass="18902">MRNDTPNNSDVYPGPSAFSEIETESLSKYIGSIKDRINLYISLHAYSQLLLYPYGYTNELPDNAADYKKVFDAAIGAISKRYGTNYTGGNIYKEIYPAAGASLDWVYGTQGVRMAFCYELRPTGGNDLKSFLLPPDQIIPTSEELLDSITAMVAEVKNLGYFVKKWTTY</sequence>
<dbReference type="GO" id="GO:0004181">
    <property type="term" value="F:metallocarboxypeptidase activity"/>
    <property type="evidence" value="ECO:0007669"/>
    <property type="project" value="InterPro"/>
</dbReference>
<dbReference type="SUPFAM" id="SSF53187">
    <property type="entry name" value="Zn-dependent exopeptidases"/>
    <property type="match status" value="1"/>
</dbReference>
<dbReference type="PROSITE" id="PS52035">
    <property type="entry name" value="PEPTIDASE_M14"/>
    <property type="match status" value="1"/>
</dbReference>
<dbReference type="InterPro" id="IPR057247">
    <property type="entry name" value="CARBOXYPEPT_ZN_2"/>
</dbReference>
<evidence type="ECO:0000313" key="8">
    <source>
        <dbReference type="Proteomes" id="UP000504634"/>
    </source>
</evidence>
<dbReference type="AlphaFoldDB" id="A0A6J2TP55"/>
<dbReference type="RefSeq" id="XP_030376752.1">
    <property type="nucleotide sequence ID" value="XM_030520892.1"/>
</dbReference>
<gene>
    <name evidence="9" type="primary">LOC115625739</name>
</gene>
<dbReference type="InterPro" id="IPR000834">
    <property type="entry name" value="Peptidase_M14"/>
</dbReference>
<dbReference type="PANTHER" id="PTHR11705:SF156">
    <property type="entry name" value="RH39904P-RELATED"/>
    <property type="match status" value="1"/>
</dbReference>
<evidence type="ECO:0000256" key="6">
    <source>
        <dbReference type="PROSITE-ProRule" id="PRU01379"/>
    </source>
</evidence>
<organism evidence="8 9">
    <name type="scientific">Drosophila lebanonensis</name>
    <name type="common">Fruit fly</name>
    <name type="synonym">Scaptodrosophila lebanonensis</name>
    <dbReference type="NCBI Taxonomy" id="7225"/>
    <lineage>
        <taxon>Eukaryota</taxon>
        <taxon>Metazoa</taxon>
        <taxon>Ecdysozoa</taxon>
        <taxon>Arthropoda</taxon>
        <taxon>Hexapoda</taxon>
        <taxon>Insecta</taxon>
        <taxon>Pterygota</taxon>
        <taxon>Neoptera</taxon>
        <taxon>Endopterygota</taxon>
        <taxon>Diptera</taxon>
        <taxon>Brachycera</taxon>
        <taxon>Muscomorpha</taxon>
        <taxon>Ephydroidea</taxon>
        <taxon>Drosophilidae</taxon>
        <taxon>Scaptodrosophila</taxon>
    </lineage>
</organism>
<keyword evidence="4" id="KW-0479">Metal-binding</keyword>
<dbReference type="GO" id="GO:0005615">
    <property type="term" value="C:extracellular space"/>
    <property type="evidence" value="ECO:0007669"/>
    <property type="project" value="TreeGrafter"/>
</dbReference>
<dbReference type="SMART" id="SM00631">
    <property type="entry name" value="Zn_pept"/>
    <property type="match status" value="1"/>
</dbReference>
<protein>
    <submittedName>
        <fullName evidence="9">Zinc carboxypeptidase A 1-like</fullName>
    </submittedName>
</protein>
<dbReference type="GeneID" id="115625739"/>
<dbReference type="PROSITE" id="PS00133">
    <property type="entry name" value="CARBOXYPEPT_ZN_2"/>
    <property type="match status" value="1"/>
</dbReference>
<dbReference type="Gene3D" id="3.40.630.10">
    <property type="entry name" value="Zn peptidases"/>
    <property type="match status" value="1"/>
</dbReference>
<evidence type="ECO:0000256" key="1">
    <source>
        <dbReference type="ARBA" id="ARBA00001947"/>
    </source>
</evidence>
<keyword evidence="5" id="KW-0862">Zinc</keyword>
<dbReference type="Proteomes" id="UP000504634">
    <property type="component" value="Unplaced"/>
</dbReference>
<keyword evidence="3" id="KW-0645">Protease</keyword>